<proteinExistence type="predicted"/>
<dbReference type="Proteomes" id="UP000316851">
    <property type="component" value="Unassembled WGS sequence"/>
</dbReference>
<dbReference type="EMBL" id="VHHP01000003">
    <property type="protein sequence ID" value="TPR54106.1"/>
    <property type="molecule type" value="Genomic_DNA"/>
</dbReference>
<keyword evidence="1" id="KW-0812">Transmembrane</keyword>
<protein>
    <submittedName>
        <fullName evidence="2">Uncharacterized protein</fullName>
    </submittedName>
</protein>
<keyword evidence="1" id="KW-1133">Transmembrane helix</keyword>
<evidence type="ECO:0000313" key="2">
    <source>
        <dbReference type="EMBL" id="TPR54106.1"/>
    </source>
</evidence>
<comment type="caution">
    <text evidence="2">The sequence shown here is derived from an EMBL/GenBank/DDBJ whole genome shotgun (WGS) entry which is preliminary data.</text>
</comment>
<evidence type="ECO:0000256" key="1">
    <source>
        <dbReference type="SAM" id="Phobius"/>
    </source>
</evidence>
<keyword evidence="3" id="KW-1185">Reference proteome</keyword>
<accession>A0ABY2Z113</accession>
<dbReference type="RefSeq" id="WP_140914795.1">
    <property type="nucleotide sequence ID" value="NZ_VHHP01000003.1"/>
</dbReference>
<feature type="transmembrane region" description="Helical" evidence="1">
    <location>
        <begin position="21"/>
        <end position="40"/>
    </location>
</feature>
<gene>
    <name evidence="2" type="ORF">FJR74_01550</name>
</gene>
<evidence type="ECO:0000313" key="3">
    <source>
        <dbReference type="Proteomes" id="UP000316851"/>
    </source>
</evidence>
<reference evidence="2" key="1">
    <citation type="submission" date="2019-06" db="EMBL/GenBank/DDBJ databases">
        <title>Mycoplasma neophronis type strain whole genome sequence.</title>
        <authorList>
            <person name="Spergser J."/>
        </authorList>
    </citation>
    <scope>NUCLEOTIDE SEQUENCE [LARGE SCALE GENOMIC DNA]</scope>
    <source>
        <strain evidence="2">DSM 24097</strain>
    </source>
</reference>
<name>A0ABY2Z113_9BACT</name>
<sequence length="323" mass="37317">MEKNKSSKKVNKRKLYSILSWTIGPVAIAASIGGAIYFVVKNSQKVRKEYWSPADFKKTAAEIEIKKSNIIPVSSEVLLSSFGQLKEQSESAIKAYEEAHPELNNPKTPKKIINKLLKDRPKEFDVNSYLSTRLITNRNFDEIKFLNFKYTNIEPTDKLNEVKVSFEITLNYEYARGDFELNDIKGTKKSKYYYESSQVITILTNEEKWNQGTQFYLNEPKLLKEVASIIKKSNDPKWTKSQEFIDECFTWFKNSIAQENAYPDIFPGNLFDIIPYKDGDNPAVIWNPAKSLNTLSFTYQYVDKETGKVHSEGRKKIFTISNI</sequence>
<keyword evidence="1" id="KW-0472">Membrane</keyword>
<organism evidence="2 3">
    <name type="scientific">Metamycoplasma neophronis</name>
    <dbReference type="NCBI Taxonomy" id="872983"/>
    <lineage>
        <taxon>Bacteria</taxon>
        <taxon>Bacillati</taxon>
        <taxon>Mycoplasmatota</taxon>
        <taxon>Mycoplasmoidales</taxon>
        <taxon>Metamycoplasmataceae</taxon>
        <taxon>Metamycoplasma</taxon>
    </lineage>
</organism>